<keyword evidence="4" id="KW-0378">Hydrolase</keyword>
<evidence type="ECO:0000259" key="7">
    <source>
        <dbReference type="Pfam" id="PF01435"/>
    </source>
</evidence>
<comment type="cofactor">
    <cofactor evidence="1">
        <name>Zn(2+)</name>
        <dbReference type="ChEBI" id="CHEBI:29105"/>
    </cofactor>
</comment>
<name>J9D396_9ZZZZ</name>
<keyword evidence="6" id="KW-0482">Metalloprotease</keyword>
<dbReference type="AlphaFoldDB" id="J9D396"/>
<feature type="non-terminal residue" evidence="8">
    <location>
        <position position="253"/>
    </location>
</feature>
<dbReference type="GO" id="GO:0051603">
    <property type="term" value="P:proteolysis involved in protein catabolic process"/>
    <property type="evidence" value="ECO:0007669"/>
    <property type="project" value="TreeGrafter"/>
</dbReference>
<evidence type="ECO:0000256" key="2">
    <source>
        <dbReference type="ARBA" id="ARBA00022670"/>
    </source>
</evidence>
<evidence type="ECO:0000313" key="8">
    <source>
        <dbReference type="EMBL" id="EJX07086.1"/>
    </source>
</evidence>
<dbReference type="GO" id="GO:0016020">
    <property type="term" value="C:membrane"/>
    <property type="evidence" value="ECO:0007669"/>
    <property type="project" value="TreeGrafter"/>
</dbReference>
<gene>
    <name evidence="8" type="ORF">EVA_04803</name>
</gene>
<comment type="caution">
    <text evidence="8">The sequence shown here is derived from an EMBL/GenBank/DDBJ whole genome shotgun (WGS) entry which is preliminary data.</text>
</comment>
<dbReference type="CDD" id="cd07333">
    <property type="entry name" value="M48C_bepA_like"/>
    <property type="match status" value="1"/>
</dbReference>
<dbReference type="PANTHER" id="PTHR22726:SF1">
    <property type="entry name" value="METALLOENDOPEPTIDASE OMA1, MITOCHONDRIAL"/>
    <property type="match status" value="1"/>
</dbReference>
<dbReference type="PANTHER" id="PTHR22726">
    <property type="entry name" value="METALLOENDOPEPTIDASE OMA1"/>
    <property type="match status" value="1"/>
</dbReference>
<organism evidence="8">
    <name type="scientific">gut metagenome</name>
    <dbReference type="NCBI Taxonomy" id="749906"/>
    <lineage>
        <taxon>unclassified sequences</taxon>
        <taxon>metagenomes</taxon>
        <taxon>organismal metagenomes</taxon>
    </lineage>
</organism>
<keyword evidence="3" id="KW-0479">Metal-binding</keyword>
<dbReference type="GO" id="GO:0004222">
    <property type="term" value="F:metalloendopeptidase activity"/>
    <property type="evidence" value="ECO:0007669"/>
    <property type="project" value="InterPro"/>
</dbReference>
<reference evidence="8" key="1">
    <citation type="journal article" date="2012" name="PLoS ONE">
        <title>Gene sets for utilization of primary and secondary nutrition supplies in the distal gut of endangered iberian lynx.</title>
        <authorList>
            <person name="Alcaide M."/>
            <person name="Messina E."/>
            <person name="Richter M."/>
            <person name="Bargiela R."/>
            <person name="Peplies J."/>
            <person name="Huws S.A."/>
            <person name="Newbold C.J."/>
            <person name="Golyshin P.N."/>
            <person name="Simon M.A."/>
            <person name="Lopez G."/>
            <person name="Yakimov M.M."/>
            <person name="Ferrer M."/>
        </authorList>
    </citation>
    <scope>NUCLEOTIDE SEQUENCE</scope>
</reference>
<keyword evidence="5" id="KW-0862">Zinc</keyword>
<evidence type="ECO:0000256" key="6">
    <source>
        <dbReference type="ARBA" id="ARBA00023049"/>
    </source>
</evidence>
<sequence>MSSPVPTSIDLNLPNLGATAGTELSPSEERALGAHIMTQVRADPTFMTDPETTEYLNHLGYQLVSQAKTYTYQFFFFPIRDTSLNAFALPGGYIAVHSGTIIAAKTESELAGVMGHEIGHVSQRHIARMIEGQKSNLAISLGSVLLAILAARAGGNSGGHAAAAIAMGSQAAMIQNQLNFSQDAEREADRIGLQTLYNAGFAPDGMLNFFKRLQSNNRFYESAAPAYLSTHPLTIARMADIENRIRDFPKKMH</sequence>
<evidence type="ECO:0000256" key="4">
    <source>
        <dbReference type="ARBA" id="ARBA00022801"/>
    </source>
</evidence>
<dbReference type="GO" id="GO:0046872">
    <property type="term" value="F:metal ion binding"/>
    <property type="evidence" value="ECO:0007669"/>
    <property type="project" value="UniProtKB-KW"/>
</dbReference>
<dbReference type="Pfam" id="PF01435">
    <property type="entry name" value="Peptidase_M48"/>
    <property type="match status" value="1"/>
</dbReference>
<feature type="domain" description="Peptidase M48" evidence="7">
    <location>
        <begin position="52"/>
        <end position="244"/>
    </location>
</feature>
<dbReference type="Gene3D" id="3.30.2010.10">
    <property type="entry name" value="Metalloproteases ('zincins'), catalytic domain"/>
    <property type="match status" value="1"/>
</dbReference>
<protein>
    <submittedName>
        <fullName evidence="8">Peptidase, M48 family</fullName>
    </submittedName>
</protein>
<evidence type="ECO:0000256" key="1">
    <source>
        <dbReference type="ARBA" id="ARBA00001947"/>
    </source>
</evidence>
<dbReference type="EMBL" id="AMCI01000977">
    <property type="protein sequence ID" value="EJX07086.1"/>
    <property type="molecule type" value="Genomic_DNA"/>
</dbReference>
<evidence type="ECO:0000256" key="5">
    <source>
        <dbReference type="ARBA" id="ARBA00022833"/>
    </source>
</evidence>
<dbReference type="InterPro" id="IPR051156">
    <property type="entry name" value="Mito/Outer_Membr_Metalloprot"/>
</dbReference>
<dbReference type="InterPro" id="IPR001915">
    <property type="entry name" value="Peptidase_M48"/>
</dbReference>
<evidence type="ECO:0000256" key="3">
    <source>
        <dbReference type="ARBA" id="ARBA00022723"/>
    </source>
</evidence>
<keyword evidence="2" id="KW-0645">Protease</keyword>
<proteinExistence type="predicted"/>
<accession>J9D396</accession>